<feature type="region of interest" description="Disordered" evidence="3">
    <location>
        <begin position="486"/>
        <end position="506"/>
    </location>
</feature>
<dbReference type="Proteomes" id="UP000750522">
    <property type="component" value="Unassembled WGS sequence"/>
</dbReference>
<dbReference type="GO" id="GO:0005525">
    <property type="term" value="F:GTP binding"/>
    <property type="evidence" value="ECO:0007669"/>
    <property type="project" value="UniProtKB-KW"/>
</dbReference>
<accession>A0A9P5G7E7</accession>
<feature type="coiled-coil region" evidence="2">
    <location>
        <begin position="451"/>
        <end position="485"/>
    </location>
</feature>
<keyword evidence="1" id="KW-0342">GTP-binding</keyword>
<evidence type="ECO:0000313" key="6">
    <source>
        <dbReference type="Proteomes" id="UP000750522"/>
    </source>
</evidence>
<evidence type="ECO:0000256" key="2">
    <source>
        <dbReference type="SAM" id="Coils"/>
    </source>
</evidence>
<feature type="region of interest" description="Disordered" evidence="3">
    <location>
        <begin position="122"/>
        <end position="156"/>
    </location>
</feature>
<comment type="similarity">
    <text evidence="1">Belongs to the TRAFAC class TrmE-Era-EngA-EngB-Septin-like GTPase superfamily. Septin GTPase family.</text>
</comment>
<evidence type="ECO:0000259" key="4">
    <source>
        <dbReference type="Pfam" id="PF00735"/>
    </source>
</evidence>
<name>A0A9P5G7E7_GEOCN</name>
<dbReference type="SUPFAM" id="SSF52540">
    <property type="entry name" value="P-loop containing nucleoside triphosphate hydrolases"/>
    <property type="match status" value="1"/>
</dbReference>
<dbReference type="InterPro" id="IPR030379">
    <property type="entry name" value="G_SEPTIN_dom"/>
</dbReference>
<reference evidence="5" key="1">
    <citation type="journal article" date="2020" name="Front. Microbiol.">
        <title>Phenotypic and Genetic Characterization of the Cheese Ripening Yeast Geotrichum candidum.</title>
        <authorList>
            <person name="Perkins V."/>
            <person name="Vignola S."/>
            <person name="Lessard M.H."/>
            <person name="Plante P.L."/>
            <person name="Corbeil J."/>
            <person name="Dugat-Bony E."/>
            <person name="Frenette M."/>
            <person name="Labrie S."/>
        </authorList>
    </citation>
    <scope>NUCLEOTIDE SEQUENCE</scope>
    <source>
        <strain evidence="5">LMA-70</strain>
    </source>
</reference>
<reference evidence="5" key="2">
    <citation type="submission" date="2020-01" db="EMBL/GenBank/DDBJ databases">
        <authorList>
            <person name="Perkins V."/>
            <person name="Lessard M.-H."/>
            <person name="Dugat-Bony E."/>
            <person name="Frenette M."/>
            <person name="Labrie S."/>
        </authorList>
    </citation>
    <scope>NUCLEOTIDE SEQUENCE</scope>
    <source>
        <strain evidence="5">LMA-70</strain>
    </source>
</reference>
<organism evidence="5 6">
    <name type="scientific">Geotrichum candidum</name>
    <name type="common">Oospora lactis</name>
    <name type="synonym">Dipodascus geotrichum</name>
    <dbReference type="NCBI Taxonomy" id="1173061"/>
    <lineage>
        <taxon>Eukaryota</taxon>
        <taxon>Fungi</taxon>
        <taxon>Dikarya</taxon>
        <taxon>Ascomycota</taxon>
        <taxon>Saccharomycotina</taxon>
        <taxon>Dipodascomycetes</taxon>
        <taxon>Dipodascales</taxon>
        <taxon>Dipodascaceae</taxon>
        <taxon>Geotrichum</taxon>
    </lineage>
</organism>
<dbReference type="Pfam" id="PF00735">
    <property type="entry name" value="Septin"/>
    <property type="match status" value="1"/>
</dbReference>
<dbReference type="InterPro" id="IPR027417">
    <property type="entry name" value="P-loop_NTPase"/>
</dbReference>
<feature type="compositionally biased region" description="Polar residues" evidence="3">
    <location>
        <begin position="20"/>
        <end position="32"/>
    </location>
</feature>
<keyword evidence="2" id="KW-0175">Coiled coil</keyword>
<feature type="compositionally biased region" description="Basic and acidic residues" evidence="3">
    <location>
        <begin position="146"/>
        <end position="156"/>
    </location>
</feature>
<proteinExistence type="inferred from homology"/>
<dbReference type="AlphaFoldDB" id="A0A9P5G7E7"/>
<protein>
    <recommendedName>
        <fullName evidence="4">Septin-type G domain-containing protein</fullName>
    </recommendedName>
</protein>
<gene>
    <name evidence="5" type="ORF">DV451_001787</name>
</gene>
<feature type="domain" description="Septin-type G" evidence="4">
    <location>
        <begin position="300"/>
        <end position="364"/>
    </location>
</feature>
<keyword evidence="1" id="KW-0547">Nucleotide-binding</keyword>
<feature type="compositionally biased region" description="Polar residues" evidence="3">
    <location>
        <begin position="134"/>
        <end position="144"/>
    </location>
</feature>
<evidence type="ECO:0000256" key="3">
    <source>
        <dbReference type="SAM" id="MobiDB-lite"/>
    </source>
</evidence>
<comment type="caution">
    <text evidence="5">The sequence shown here is derived from an EMBL/GenBank/DDBJ whole genome shotgun (WGS) entry which is preliminary data.</text>
</comment>
<dbReference type="PANTHER" id="PTHR18884">
    <property type="entry name" value="SEPTIN"/>
    <property type="match status" value="1"/>
</dbReference>
<evidence type="ECO:0000313" key="5">
    <source>
        <dbReference type="EMBL" id="KAF5102494.1"/>
    </source>
</evidence>
<dbReference type="EMBL" id="QQZK01000029">
    <property type="protein sequence ID" value="KAF5102494.1"/>
    <property type="molecule type" value="Genomic_DNA"/>
</dbReference>
<feature type="compositionally biased region" description="Basic and acidic residues" evidence="3">
    <location>
        <begin position="486"/>
        <end position="501"/>
    </location>
</feature>
<evidence type="ECO:0000256" key="1">
    <source>
        <dbReference type="RuleBase" id="RU004560"/>
    </source>
</evidence>
<feature type="region of interest" description="Disordered" evidence="3">
    <location>
        <begin position="1"/>
        <end position="32"/>
    </location>
</feature>
<dbReference type="Gene3D" id="3.40.50.300">
    <property type="entry name" value="P-loop containing nucleotide triphosphate hydrolases"/>
    <property type="match status" value="2"/>
</dbReference>
<sequence>MFHIPQYQYQQQDSARTRQARSQSVSHQPEYNIDTFSASPGIGNGDNYILHKGAAPGNPGMETHNLPNPYQQRIGIDRPRSAGASLYSPVATLDAAALDVLNSSSSALLYEEHKYVALETGKNRDNDWDGTSLKPASNSSQTSHATKRDEPEGKLEHEVGGKFRFNEGMALGTQGRDLGSNGIYLDTINQKYPPQLQDSPAMCPASAISITSRYAGCVSRSEDLCGLIAPLPNQRRNIVARSGAVFTLMVAGESGLGKTTLINTLFNDKVKENDDKLRYSALDHNKQSEKTTRIEVHEMECEESGFTVRGRQYRWGVAEVENEQHCDFIRLRRVLMEKYMLDLVDSTAEKHHQRFRKACMLRRIKHCQEELAKSSEDGDKNAAAPTLPALVPEPSLEGGLDTLVQISRYGREYLEKGRIDSDPIYRERHALLNEKYAVMVAFHDDRFEAWRTELRTKQAELNNDIERMNLKAEQIKAEIESLEGHRGYKPSLEREPEREPARGLQKARYIMRR</sequence>